<evidence type="ECO:0000256" key="1">
    <source>
        <dbReference type="ARBA" id="ARBA00022793"/>
    </source>
</evidence>
<accession>A0A067M8V6</accession>
<evidence type="ECO:0000313" key="5">
    <source>
        <dbReference type="Proteomes" id="UP000027195"/>
    </source>
</evidence>
<protein>
    <recommendedName>
        <fullName evidence="3">L-tryptophan decarboxylase PsiD-like domain-containing protein</fullName>
    </recommendedName>
</protein>
<dbReference type="Pfam" id="PF12588">
    <property type="entry name" value="PSDC"/>
    <property type="match status" value="1"/>
</dbReference>
<reference evidence="5" key="1">
    <citation type="journal article" date="2014" name="Proc. Natl. Acad. Sci. U.S.A.">
        <title>Extensive sampling of basidiomycete genomes demonstrates inadequacy of the white-rot/brown-rot paradigm for wood decay fungi.</title>
        <authorList>
            <person name="Riley R."/>
            <person name="Salamov A.A."/>
            <person name="Brown D.W."/>
            <person name="Nagy L.G."/>
            <person name="Floudas D."/>
            <person name="Held B.W."/>
            <person name="Levasseur A."/>
            <person name="Lombard V."/>
            <person name="Morin E."/>
            <person name="Otillar R."/>
            <person name="Lindquist E.A."/>
            <person name="Sun H."/>
            <person name="LaButti K.M."/>
            <person name="Schmutz J."/>
            <person name="Jabbour D."/>
            <person name="Luo H."/>
            <person name="Baker S.E."/>
            <person name="Pisabarro A.G."/>
            <person name="Walton J.D."/>
            <person name="Blanchette R.A."/>
            <person name="Henrissat B."/>
            <person name="Martin F."/>
            <person name="Cullen D."/>
            <person name="Hibbett D.S."/>
            <person name="Grigoriev I.V."/>
        </authorList>
    </citation>
    <scope>NUCLEOTIDE SEQUENCE [LARGE SCALE GENOMIC DNA]</scope>
    <source>
        <strain evidence="5">FD-172 SS1</strain>
    </source>
</reference>
<evidence type="ECO:0000256" key="2">
    <source>
        <dbReference type="ARBA" id="ARBA00023239"/>
    </source>
</evidence>
<dbReference type="HOGENOM" id="CLU_033450_1_0_1"/>
<dbReference type="GO" id="GO:0006646">
    <property type="term" value="P:phosphatidylethanolamine biosynthetic process"/>
    <property type="evidence" value="ECO:0007669"/>
    <property type="project" value="TreeGrafter"/>
</dbReference>
<dbReference type="OrthoDB" id="5973539at2759"/>
<proteinExistence type="predicted"/>
<keyword evidence="1" id="KW-0210">Decarboxylase</keyword>
<feature type="domain" description="L-tryptophan decarboxylase PsiD-like" evidence="3">
    <location>
        <begin position="60"/>
        <end position="195"/>
    </location>
</feature>
<evidence type="ECO:0000259" key="3">
    <source>
        <dbReference type="Pfam" id="PF12588"/>
    </source>
</evidence>
<dbReference type="Pfam" id="PF02666">
    <property type="entry name" value="PS_Dcarbxylase"/>
    <property type="match status" value="1"/>
</dbReference>
<dbReference type="AlphaFoldDB" id="A0A067M8V6"/>
<dbReference type="InterPro" id="IPR022237">
    <property type="entry name" value="PsiD-like"/>
</dbReference>
<dbReference type="GO" id="GO:0005739">
    <property type="term" value="C:mitochondrion"/>
    <property type="evidence" value="ECO:0007669"/>
    <property type="project" value="TreeGrafter"/>
</dbReference>
<dbReference type="InterPro" id="IPR003817">
    <property type="entry name" value="PS_Dcarbxylase"/>
</dbReference>
<dbReference type="GO" id="GO:0004609">
    <property type="term" value="F:phosphatidylserine decarboxylase activity"/>
    <property type="evidence" value="ECO:0007669"/>
    <property type="project" value="InterPro"/>
</dbReference>
<dbReference type="PANTHER" id="PTHR10067">
    <property type="entry name" value="PHOSPHATIDYLSERINE DECARBOXYLASE"/>
    <property type="match status" value="1"/>
</dbReference>
<sequence>MDLLKGPSAIVSTVLQRTGLPSIRLIPHRVGEWLPQDHSIVERWLDGKIQHVTQNPEPFHPVIKEFQELIENNGEIYMLFRTMFEQVPNKPPYDKDPTGAPQVRDYKVMLALFNHILSCAPEFNESALVGFPINAILDWPMGTPSGFTAFLHPAVNAQFRKLLKVWTAFLVSSDSRYVLTNSPSGWFGEYASQAMPNFAQTFMCDPSAKYHGFASWDDFFTRQFLPGVRPVAFPDNDSIIVNACESAPFKLAHGVQERDLFWIKAQPYSLVHMLEDTEMAKRFSNGTIYQAFLSALSYHRWHSPINGTVRKTRVIDGTYYSEARVMRFDPSAPNDSQGYITEVATRALIYIQADNPAIGLMCFMAVGMAEVSTCDIRVREGQRVAKGGELGMFHFGGSTHCLIFGPHVKINFDLQGQTPGLDATNLPINSAIAYVESPNA</sequence>
<dbReference type="STRING" id="930990.A0A067M8V6"/>
<dbReference type="EMBL" id="KL198097">
    <property type="protein sequence ID" value="KDQ08016.1"/>
    <property type="molecule type" value="Genomic_DNA"/>
</dbReference>
<name>A0A067M8V6_BOTB1</name>
<dbReference type="PANTHER" id="PTHR10067:SF9">
    <property type="entry name" value="PHOSPHATIDYLSERINE DECARBOXYLASE FAMILY PROTEIN (AFU_ORTHOLOGUE AFUA_7G01730)"/>
    <property type="match status" value="1"/>
</dbReference>
<evidence type="ECO:0000313" key="4">
    <source>
        <dbReference type="EMBL" id="KDQ08016.1"/>
    </source>
</evidence>
<dbReference type="Proteomes" id="UP000027195">
    <property type="component" value="Unassembled WGS sequence"/>
</dbReference>
<organism evidence="4 5">
    <name type="scientific">Botryobasidium botryosum (strain FD-172 SS1)</name>
    <dbReference type="NCBI Taxonomy" id="930990"/>
    <lineage>
        <taxon>Eukaryota</taxon>
        <taxon>Fungi</taxon>
        <taxon>Dikarya</taxon>
        <taxon>Basidiomycota</taxon>
        <taxon>Agaricomycotina</taxon>
        <taxon>Agaricomycetes</taxon>
        <taxon>Cantharellales</taxon>
        <taxon>Botryobasidiaceae</taxon>
        <taxon>Botryobasidium</taxon>
    </lineage>
</organism>
<keyword evidence="2" id="KW-0456">Lyase</keyword>
<dbReference type="InParanoid" id="A0A067M8V6"/>
<keyword evidence="5" id="KW-1185">Reference proteome</keyword>
<gene>
    <name evidence="4" type="ORF">BOTBODRAFT_166387</name>
</gene>